<name>A0A8T6Z470_9BURK</name>
<reference evidence="1" key="1">
    <citation type="journal article" date="2015" name="Genome Announc.">
        <title>Draft Genome Sequence of the Polyhydroxyalkanoate-Producing Bacterium Burkholderia sacchari LMG 19450 Isolated from Brazilian Sugarcane Plantation Soil.</title>
        <authorList>
            <person name="Alexandrino P.M."/>
            <person name="Mendonca T.T."/>
            <person name="Guaman Bautista L.P."/>
            <person name="Cherix J."/>
            <person name="Lozano-Sakalauskas G.C."/>
            <person name="Fujita A."/>
            <person name="Ramos Filho E."/>
            <person name="Long P."/>
            <person name="Padilla G."/>
            <person name="Taciro M.K."/>
            <person name="Gomez J.G."/>
            <person name="Silva L.F."/>
        </authorList>
    </citation>
    <scope>NUCLEOTIDE SEQUENCE</scope>
    <source>
        <strain evidence="1">LMG 19450</strain>
    </source>
</reference>
<dbReference type="RefSeq" id="WP_084225730.1">
    <property type="nucleotide sequence ID" value="NZ_CADFGF010000004.1"/>
</dbReference>
<dbReference type="OrthoDB" id="9028763at2"/>
<dbReference type="EMBL" id="JTDB02000001">
    <property type="protein sequence ID" value="NLP59642.1"/>
    <property type="molecule type" value="Genomic_DNA"/>
</dbReference>
<gene>
    <name evidence="1" type="ORF">NH14_000450</name>
</gene>
<comment type="caution">
    <text evidence="1">The sequence shown here is derived from an EMBL/GenBank/DDBJ whole genome shotgun (WGS) entry which is preliminary data.</text>
</comment>
<accession>A0A8T6Z470</accession>
<organism evidence="1 2">
    <name type="scientific">Paraburkholderia sacchari</name>
    <dbReference type="NCBI Taxonomy" id="159450"/>
    <lineage>
        <taxon>Bacteria</taxon>
        <taxon>Pseudomonadati</taxon>
        <taxon>Pseudomonadota</taxon>
        <taxon>Betaproteobacteria</taxon>
        <taxon>Burkholderiales</taxon>
        <taxon>Burkholderiaceae</taxon>
        <taxon>Paraburkholderia</taxon>
    </lineage>
</organism>
<keyword evidence="2" id="KW-1185">Reference proteome</keyword>
<proteinExistence type="predicted"/>
<reference evidence="1" key="2">
    <citation type="submission" date="2020-04" db="EMBL/GenBank/DDBJ databases">
        <authorList>
            <person name="Alexandrino P."/>
            <person name="Mendonca T."/>
            <person name="Guaman L."/>
            <person name="Cherix J."/>
            <person name="Lozano-Sakalauskas G."/>
            <person name="Fujita A."/>
            <person name="Filho E.R."/>
            <person name="Long P."/>
            <person name="Padilla G."/>
            <person name="Taciro M.K."/>
            <person name="Gomez J.G."/>
            <person name="Silva L.F."/>
            <person name="Torres M."/>
        </authorList>
    </citation>
    <scope>NUCLEOTIDE SEQUENCE</scope>
    <source>
        <strain evidence="1">LMG 19450</strain>
    </source>
</reference>
<dbReference type="Proteomes" id="UP000030460">
    <property type="component" value="Unassembled WGS sequence"/>
</dbReference>
<evidence type="ECO:0000313" key="2">
    <source>
        <dbReference type="Proteomes" id="UP000030460"/>
    </source>
</evidence>
<sequence length="77" mass="8052">MSDCDMTDPQPASASVSASAAWALERLSEVRYGRDAPALGWSVSRELISAGFITFPSGGRSGVSITAAGRAYLKSQK</sequence>
<protein>
    <submittedName>
        <fullName evidence="1">Uncharacterized protein</fullName>
    </submittedName>
</protein>
<dbReference type="AlphaFoldDB" id="A0A8T6Z470"/>
<evidence type="ECO:0000313" key="1">
    <source>
        <dbReference type="EMBL" id="NLP59642.1"/>
    </source>
</evidence>